<evidence type="ECO:0000313" key="2">
    <source>
        <dbReference type="EMBL" id="CAD8129481.1"/>
    </source>
</evidence>
<dbReference type="OrthoDB" id="10674636at2759"/>
<dbReference type="GO" id="GO:0005525">
    <property type="term" value="F:GTP binding"/>
    <property type="evidence" value="ECO:0007669"/>
    <property type="project" value="InterPro"/>
</dbReference>
<gene>
    <name evidence="2" type="ORF">PSON_ATCC_30995.1.T2250014</name>
</gene>
<dbReference type="Pfam" id="PF01926">
    <property type="entry name" value="MMR_HSR1"/>
    <property type="match status" value="1"/>
</dbReference>
<protein>
    <recommendedName>
        <fullName evidence="1">G domain-containing protein</fullName>
    </recommendedName>
</protein>
<proteinExistence type="predicted"/>
<dbReference type="Proteomes" id="UP000692954">
    <property type="component" value="Unassembled WGS sequence"/>
</dbReference>
<dbReference type="InterPro" id="IPR006073">
    <property type="entry name" value="GTP-bd"/>
</dbReference>
<reference evidence="2" key="1">
    <citation type="submission" date="2021-01" db="EMBL/GenBank/DDBJ databases">
        <authorList>
            <consortium name="Genoscope - CEA"/>
            <person name="William W."/>
        </authorList>
    </citation>
    <scope>NUCLEOTIDE SEQUENCE</scope>
</reference>
<accession>A0A8S1RLK2</accession>
<evidence type="ECO:0000259" key="1">
    <source>
        <dbReference type="Pfam" id="PF01926"/>
    </source>
</evidence>
<organism evidence="2 3">
    <name type="scientific">Paramecium sonneborni</name>
    <dbReference type="NCBI Taxonomy" id="65129"/>
    <lineage>
        <taxon>Eukaryota</taxon>
        <taxon>Sar</taxon>
        <taxon>Alveolata</taxon>
        <taxon>Ciliophora</taxon>
        <taxon>Intramacronucleata</taxon>
        <taxon>Oligohymenophorea</taxon>
        <taxon>Peniculida</taxon>
        <taxon>Parameciidae</taxon>
        <taxon>Paramecium</taxon>
    </lineage>
</organism>
<sequence length="512" mass="60777">MQQYWKEKSQSLSSQFLSDPFNFMNLINSIIQFKFDSGKWQLKQEISQILIRFKTRLQFWLEYFNYNSVSLSYEIKNLQKDRKNIPKPQVGVFFIGNTKSGKSTLMNTLYDPESMFINFNVDAMNFFTKKQDFQIGNNVLSCTYKIQSFVKNEIEYIDCPGFQDNLSEFNRSQYQLNLKLAMQQFKQVIVIFVLDSQCCSIENIKQTFSNLQFILKNKDILKKDQIHKLWTLLVLTKTEQQKRKMLIKNWNKLFEGSLDLNHKYFLEMLKDENQCLEFKSANKLQDEKCKEYLINFAQSIEDKIAQLVINQKHKKLNIEFSLNEKDPLFLRYIKFISVVMLQFKGYLRQLNKEVQFLLNYGGYINQKLNALQALLQILDQDEFQINQLKNLSKKLGQWCERFINSPSLQELHQEVSMNIDSALYFLEKLLQNQITKKESVNFGKYRLYIQEQIELVQQAINHETSRNKLQTILNISSLGIGAIFGGFLEVKSSNEYFKEFRNTAKKEENYFE</sequence>
<name>A0A8S1RLK2_9CILI</name>
<comment type="caution">
    <text evidence="2">The sequence shown here is derived from an EMBL/GenBank/DDBJ whole genome shotgun (WGS) entry which is preliminary data.</text>
</comment>
<dbReference type="EMBL" id="CAJJDN010000225">
    <property type="protein sequence ID" value="CAD8129481.1"/>
    <property type="molecule type" value="Genomic_DNA"/>
</dbReference>
<dbReference type="CDD" id="cd00882">
    <property type="entry name" value="Ras_like_GTPase"/>
    <property type="match status" value="1"/>
</dbReference>
<evidence type="ECO:0000313" key="3">
    <source>
        <dbReference type="Proteomes" id="UP000692954"/>
    </source>
</evidence>
<dbReference type="AlphaFoldDB" id="A0A8S1RLK2"/>
<keyword evidence="3" id="KW-1185">Reference proteome</keyword>
<feature type="domain" description="G" evidence="1">
    <location>
        <begin position="92"/>
        <end position="211"/>
    </location>
</feature>